<dbReference type="PANTHER" id="PTHR30349">
    <property type="entry name" value="PHAGE INTEGRASE-RELATED"/>
    <property type="match status" value="1"/>
</dbReference>
<evidence type="ECO:0000259" key="8">
    <source>
        <dbReference type="PROSITE" id="PS51900"/>
    </source>
</evidence>
<keyword evidence="2" id="KW-0229">DNA integration</keyword>
<feature type="domain" description="Core-binding (CB)" evidence="8">
    <location>
        <begin position="30"/>
        <end position="106"/>
    </location>
</feature>
<dbReference type="Gene3D" id="1.10.150.130">
    <property type="match status" value="1"/>
</dbReference>
<evidence type="ECO:0000256" key="3">
    <source>
        <dbReference type="ARBA" id="ARBA00023125"/>
    </source>
</evidence>
<protein>
    <submittedName>
        <fullName evidence="9">Tyrosine-type recombinase/integrase</fullName>
    </submittedName>
</protein>
<dbReference type="Pfam" id="PF02899">
    <property type="entry name" value="Phage_int_SAM_1"/>
    <property type="match status" value="1"/>
</dbReference>
<feature type="region of interest" description="Disordered" evidence="6">
    <location>
        <begin position="1"/>
        <end position="26"/>
    </location>
</feature>
<reference evidence="10" key="1">
    <citation type="journal article" date="2024" name="Algal Res.">
        <title>Biochemical, toxicological and genomic investigation of a high-biomass producing Limnothrix strain isolated from Italian shallow drinking water reservoir.</title>
        <authorList>
            <person name="Simonazzi M."/>
            <person name="Shishido T.K."/>
            <person name="Delbaje E."/>
            <person name="Wahlsten M."/>
            <person name="Fewer D.P."/>
            <person name="Sivonen K."/>
            <person name="Pezzolesi L."/>
            <person name="Pistocchi R."/>
        </authorList>
    </citation>
    <scope>NUCLEOTIDE SEQUENCE [LARGE SCALE GENOMIC DNA]</scope>
    <source>
        <strain evidence="10">LRLZ20PSL1</strain>
    </source>
</reference>
<dbReference type="InterPro" id="IPR044068">
    <property type="entry name" value="CB"/>
</dbReference>
<dbReference type="PROSITE" id="PS51900">
    <property type="entry name" value="CB"/>
    <property type="match status" value="1"/>
</dbReference>
<keyword evidence="4" id="KW-0233">DNA recombination</keyword>
<organism evidence="9 10">
    <name type="scientific">Limnothrix redekei LRLZ20PSL1</name>
    <dbReference type="NCBI Taxonomy" id="3112953"/>
    <lineage>
        <taxon>Bacteria</taxon>
        <taxon>Bacillati</taxon>
        <taxon>Cyanobacteriota</taxon>
        <taxon>Cyanophyceae</taxon>
        <taxon>Pseudanabaenales</taxon>
        <taxon>Pseudanabaenaceae</taxon>
        <taxon>Limnothrix</taxon>
    </lineage>
</organism>
<dbReference type="EMBL" id="JAZAQF010000086">
    <property type="protein sequence ID" value="MFG3818914.1"/>
    <property type="molecule type" value="Genomic_DNA"/>
</dbReference>
<sequence length="307" mass="34349">MAKLGGTSRKSIGSRPEADRVDRPDLPLSPAHERLLALWLHGKSRHTRRYYQREALRFLAFVDCPIEQVSAIDVQGFLDELERDRLAPSSMGRSISAIKSLLRFAHQMGLAPDNPAVAFKVPSTKDTLSERILSETQVQEMLAAEPQLRNRLMLRLLYAAGVRASELCGLCWRDLQPRGDGGQVTVYGKGNKTRAVLLPPTLWQELQAYRESIEPLPHRQDPIFRSRKGGHLDPSQLMRIVRSAAQRVGIEANVSPHWLRHAHASHSLDRGAPIHLVQATLGHASIATTGRYLHARPQDSSGRYLDL</sequence>
<dbReference type="Pfam" id="PF00589">
    <property type="entry name" value="Phage_integrase"/>
    <property type="match status" value="1"/>
</dbReference>
<dbReference type="InterPro" id="IPR004107">
    <property type="entry name" value="Integrase_SAM-like_N"/>
</dbReference>
<name>A0ABW7CCQ6_9CYAN</name>
<evidence type="ECO:0000313" key="10">
    <source>
        <dbReference type="Proteomes" id="UP001604335"/>
    </source>
</evidence>
<dbReference type="InterPro" id="IPR050090">
    <property type="entry name" value="Tyrosine_recombinase_XerCD"/>
</dbReference>
<dbReference type="InterPro" id="IPR013762">
    <property type="entry name" value="Integrase-like_cat_sf"/>
</dbReference>
<evidence type="ECO:0000256" key="5">
    <source>
        <dbReference type="PROSITE-ProRule" id="PRU01248"/>
    </source>
</evidence>
<feature type="domain" description="Tyr recombinase" evidence="7">
    <location>
        <begin position="127"/>
        <end position="305"/>
    </location>
</feature>
<evidence type="ECO:0000256" key="4">
    <source>
        <dbReference type="ARBA" id="ARBA00023172"/>
    </source>
</evidence>
<comment type="similarity">
    <text evidence="1">Belongs to the 'phage' integrase family.</text>
</comment>
<keyword evidence="3 5" id="KW-0238">DNA-binding</keyword>
<dbReference type="SUPFAM" id="SSF56349">
    <property type="entry name" value="DNA breaking-rejoining enzymes"/>
    <property type="match status" value="1"/>
</dbReference>
<gene>
    <name evidence="9" type="ORF">VPK24_14815</name>
</gene>
<comment type="caution">
    <text evidence="9">The sequence shown here is derived from an EMBL/GenBank/DDBJ whole genome shotgun (WGS) entry which is preliminary data.</text>
</comment>
<dbReference type="RefSeq" id="WP_393014532.1">
    <property type="nucleotide sequence ID" value="NZ_JAZAQF010000086.1"/>
</dbReference>
<evidence type="ECO:0000313" key="9">
    <source>
        <dbReference type="EMBL" id="MFG3818914.1"/>
    </source>
</evidence>
<evidence type="ECO:0000256" key="2">
    <source>
        <dbReference type="ARBA" id="ARBA00022908"/>
    </source>
</evidence>
<feature type="compositionally biased region" description="Basic and acidic residues" evidence="6">
    <location>
        <begin position="16"/>
        <end position="26"/>
    </location>
</feature>
<proteinExistence type="inferred from homology"/>
<keyword evidence="10" id="KW-1185">Reference proteome</keyword>
<dbReference type="InterPro" id="IPR011010">
    <property type="entry name" value="DNA_brk_join_enz"/>
</dbReference>
<evidence type="ECO:0000259" key="7">
    <source>
        <dbReference type="PROSITE" id="PS51898"/>
    </source>
</evidence>
<dbReference type="PROSITE" id="PS51898">
    <property type="entry name" value="TYR_RECOMBINASE"/>
    <property type="match status" value="1"/>
</dbReference>
<dbReference type="Gene3D" id="1.10.443.10">
    <property type="entry name" value="Intergrase catalytic core"/>
    <property type="match status" value="1"/>
</dbReference>
<dbReference type="InterPro" id="IPR010998">
    <property type="entry name" value="Integrase_recombinase_N"/>
</dbReference>
<evidence type="ECO:0000256" key="1">
    <source>
        <dbReference type="ARBA" id="ARBA00008857"/>
    </source>
</evidence>
<evidence type="ECO:0000256" key="6">
    <source>
        <dbReference type="SAM" id="MobiDB-lite"/>
    </source>
</evidence>
<dbReference type="InterPro" id="IPR002104">
    <property type="entry name" value="Integrase_catalytic"/>
</dbReference>
<dbReference type="Proteomes" id="UP001604335">
    <property type="component" value="Unassembled WGS sequence"/>
</dbReference>
<dbReference type="PANTHER" id="PTHR30349:SF41">
    <property type="entry name" value="INTEGRASE_RECOMBINASE PROTEIN MJ0367-RELATED"/>
    <property type="match status" value="1"/>
</dbReference>
<accession>A0ABW7CCQ6</accession>